<feature type="signal peptide" evidence="1">
    <location>
        <begin position="1"/>
        <end position="29"/>
    </location>
</feature>
<dbReference type="SUPFAM" id="SSF54427">
    <property type="entry name" value="NTF2-like"/>
    <property type="match status" value="1"/>
</dbReference>
<dbReference type="RefSeq" id="WP_052675080.1">
    <property type="nucleotide sequence ID" value="NZ_CP016174.1"/>
</dbReference>
<dbReference type="KEGG" id="aori:SD37_23435"/>
<accession>A0A193C1M0</accession>
<dbReference type="AlphaFoldDB" id="A0A193C1M0"/>
<proteinExistence type="predicted"/>
<dbReference type="NCBIfam" id="TIGR02246">
    <property type="entry name" value="SgcJ/EcaC family oxidoreductase"/>
    <property type="match status" value="1"/>
</dbReference>
<dbReference type="InterPro" id="IPR011944">
    <property type="entry name" value="Steroid_delta5-4_isomerase"/>
</dbReference>
<dbReference type="Pfam" id="PF08332">
    <property type="entry name" value="CaMKII_AD"/>
    <property type="match status" value="1"/>
</dbReference>
<evidence type="ECO:0000256" key="1">
    <source>
        <dbReference type="SAM" id="SignalP"/>
    </source>
</evidence>
<protein>
    <submittedName>
        <fullName evidence="3">DUF4440 domain-containing protein</fullName>
    </submittedName>
</protein>
<dbReference type="PIRSF" id="PIRSF028470">
    <property type="entry name" value="UCP028470"/>
    <property type="match status" value="1"/>
</dbReference>
<sequence length="165" mass="17736">MRTKVMTYTGIFTAAAGLALVTGCSTGNAQSAPAAPAAPTAQAISGLFTDWNAALATGDAEKVADLYAPDAVLLPTVSNKVRTNRAEIVDYFQHFLKNKPGGKIEQEVVNVLDADTAVNTGVYRFGLTQDSVAQEVEARYTFVYELREGKWLIVNHHSSAMPEKK</sequence>
<dbReference type="GO" id="GO:0004683">
    <property type="term" value="F:calcium/calmodulin-dependent protein kinase activity"/>
    <property type="evidence" value="ECO:0007669"/>
    <property type="project" value="InterPro"/>
</dbReference>
<dbReference type="InterPro" id="IPR016887">
    <property type="entry name" value="UCP028470_steroid_isom-rel"/>
</dbReference>
<dbReference type="Proteomes" id="UP000093695">
    <property type="component" value="Chromosome"/>
</dbReference>
<gene>
    <name evidence="3" type="ORF">SD37_23435</name>
</gene>
<keyword evidence="1" id="KW-0732">Signal</keyword>
<dbReference type="InterPro" id="IPR032710">
    <property type="entry name" value="NTF2-like_dom_sf"/>
</dbReference>
<dbReference type="CDD" id="cd00531">
    <property type="entry name" value="NTF2_like"/>
    <property type="match status" value="1"/>
</dbReference>
<dbReference type="STRING" id="31958.SD37_23435"/>
<feature type="chain" id="PRO_5039627689" evidence="1">
    <location>
        <begin position="30"/>
        <end position="165"/>
    </location>
</feature>
<dbReference type="InterPro" id="IPR013543">
    <property type="entry name" value="Ca/CaM-dep_prot_kinase-assoc"/>
</dbReference>
<dbReference type="EMBL" id="CP016174">
    <property type="protein sequence ID" value="ANN18298.1"/>
    <property type="molecule type" value="Genomic_DNA"/>
</dbReference>
<organism evidence="3 4">
    <name type="scientific">Amycolatopsis orientalis</name>
    <name type="common">Nocardia orientalis</name>
    <dbReference type="NCBI Taxonomy" id="31958"/>
    <lineage>
        <taxon>Bacteria</taxon>
        <taxon>Bacillati</taxon>
        <taxon>Actinomycetota</taxon>
        <taxon>Actinomycetes</taxon>
        <taxon>Pseudonocardiales</taxon>
        <taxon>Pseudonocardiaceae</taxon>
        <taxon>Amycolatopsis</taxon>
    </lineage>
</organism>
<dbReference type="Gene3D" id="3.10.450.50">
    <property type="match status" value="1"/>
</dbReference>
<keyword evidence="4" id="KW-1185">Reference proteome</keyword>
<name>A0A193C1M0_AMYOR</name>
<evidence type="ECO:0000259" key="2">
    <source>
        <dbReference type="Pfam" id="PF08332"/>
    </source>
</evidence>
<feature type="domain" description="Calcium/calmodulin-dependent protein kinase II association-domain" evidence="2">
    <location>
        <begin position="41"/>
        <end position="162"/>
    </location>
</feature>
<dbReference type="GO" id="GO:0005516">
    <property type="term" value="F:calmodulin binding"/>
    <property type="evidence" value="ECO:0007669"/>
    <property type="project" value="InterPro"/>
</dbReference>
<reference evidence="3 4" key="1">
    <citation type="journal article" date="2015" name="Genome Announc.">
        <title>Draft Genome Sequence of Norvancomycin-Producing Strain Amycolatopsis orientalis CPCC200066.</title>
        <authorList>
            <person name="Lei X."/>
            <person name="Yuan F."/>
            <person name="Shi Y."/>
            <person name="Li X."/>
            <person name="Wang L."/>
            <person name="Hong B."/>
        </authorList>
    </citation>
    <scope>NUCLEOTIDE SEQUENCE [LARGE SCALE GENOMIC DNA]</scope>
    <source>
        <strain evidence="3 4">B-37</strain>
    </source>
</reference>
<evidence type="ECO:0000313" key="4">
    <source>
        <dbReference type="Proteomes" id="UP000093695"/>
    </source>
</evidence>
<evidence type="ECO:0000313" key="3">
    <source>
        <dbReference type="EMBL" id="ANN18298.1"/>
    </source>
</evidence>
<dbReference type="PROSITE" id="PS51257">
    <property type="entry name" value="PROKAR_LIPOPROTEIN"/>
    <property type="match status" value="1"/>
</dbReference>